<evidence type="ECO:0000313" key="2">
    <source>
        <dbReference type="Proteomes" id="UP000202420"/>
    </source>
</evidence>
<dbReference type="EMBL" id="EF101928">
    <property type="protein sequence ID" value="ABT16213.1"/>
    <property type="molecule type" value="Genomic_DNA"/>
</dbReference>
<sequence length="213" mass="24378">MHPARHTRNALQMRVVKNNWDTVFCFADIKFYEPARCSHHGPESSNCIFRKSRRDKTPVRYEAHPYHTKTLNLIGSCYKNELCGDAREFESHKVVLHGNHRKDKHIQGYPVGSALREAWKDIRLDGILDVSHTILQSQVPRNARGNVHGGKQKLVHHRLLDRSVAHPANVIEICILGERAGKRKTSSPKCPLQVELSPGHTLEDNVCRYRCRG</sequence>
<organism evidence="1 2">
    <name type="scientific">Chlorovirus heliozoae</name>
    <dbReference type="NCBI Taxonomy" id="322019"/>
    <lineage>
        <taxon>Viruses</taxon>
        <taxon>Varidnaviria</taxon>
        <taxon>Bamfordvirae</taxon>
        <taxon>Nucleocytoviricota</taxon>
        <taxon>Megaviricetes</taxon>
        <taxon>Algavirales</taxon>
        <taxon>Phycodnaviridae</taxon>
        <taxon>Chlorovirus</taxon>
    </lineage>
</organism>
<reference evidence="1 2" key="1">
    <citation type="submission" date="2006-09" db="EMBL/GenBank/DDBJ databases">
        <title>Sequence and annotation of the 288-kb ATCV-1 virus that infects an endosymbiotic Chlorella strain of the heliozoon Acanthocystis turfacea.</title>
        <authorList>
            <person name="Fitzgerald L.A."/>
            <person name="Graves M.V."/>
            <person name="Li X."/>
            <person name="Pfitzner A.J.P."/>
            <person name="Hartigan J."/>
            <person name="Van Etten J.L."/>
        </authorList>
    </citation>
    <scope>NUCLEOTIDE SEQUENCE [LARGE SCALE GENOMIC DNA]</scope>
    <source>
        <strain evidence="1 2">ATCV-1</strain>
    </source>
</reference>
<dbReference type="Proteomes" id="UP000202420">
    <property type="component" value="Segment"/>
</dbReference>
<name>A7K839_9PHYC</name>
<accession>A7K839</accession>
<dbReference type="GeneID" id="5470770"/>
<dbReference type="KEGG" id="vg:5470770"/>
<proteinExistence type="predicted"/>
<evidence type="ECO:0000313" key="1">
    <source>
        <dbReference type="EMBL" id="ABT16213.1"/>
    </source>
</evidence>
<gene>
    <name evidence="1" type="primary">z079R</name>
    <name evidence="1" type="ORF">ATCV1_z079R</name>
</gene>
<protein>
    <submittedName>
        <fullName evidence="1">Uncharacterized protein z079R</fullName>
    </submittedName>
</protein>
<dbReference type="RefSeq" id="YP_001426560.1">
    <property type="nucleotide sequence ID" value="NC_008724.1"/>
</dbReference>
<keyword evidence="2" id="KW-1185">Reference proteome</keyword>